<feature type="compositionally biased region" description="Polar residues" evidence="4">
    <location>
        <begin position="439"/>
        <end position="448"/>
    </location>
</feature>
<evidence type="ECO:0000256" key="3">
    <source>
        <dbReference type="ARBA" id="ARBA00022833"/>
    </source>
</evidence>
<dbReference type="InterPro" id="IPR013083">
    <property type="entry name" value="Znf_RING/FYVE/PHD"/>
</dbReference>
<feature type="compositionally biased region" description="Basic and acidic residues" evidence="4">
    <location>
        <begin position="22"/>
        <end position="32"/>
    </location>
</feature>
<dbReference type="AlphaFoldDB" id="A0AAV5GSW3"/>
<dbReference type="Gene3D" id="3.30.40.10">
    <property type="entry name" value="Zinc/RING finger domain, C3HC4 (zinc finger)"/>
    <property type="match status" value="1"/>
</dbReference>
<evidence type="ECO:0000256" key="4">
    <source>
        <dbReference type="SAM" id="MobiDB-lite"/>
    </source>
</evidence>
<feature type="compositionally biased region" description="Low complexity" evidence="4">
    <location>
        <begin position="40"/>
        <end position="81"/>
    </location>
</feature>
<feature type="compositionally biased region" description="Low complexity" evidence="4">
    <location>
        <begin position="576"/>
        <end position="593"/>
    </location>
</feature>
<comment type="caution">
    <text evidence="6">The sequence shown here is derived from an EMBL/GenBank/DDBJ whole genome shotgun (WGS) entry which is preliminary data.</text>
</comment>
<dbReference type="InterPro" id="IPR011011">
    <property type="entry name" value="Znf_FYVE_PHD"/>
</dbReference>
<evidence type="ECO:0000259" key="5">
    <source>
        <dbReference type="SMART" id="SM00249"/>
    </source>
</evidence>
<reference evidence="6 7" key="1">
    <citation type="submission" date="2021-12" db="EMBL/GenBank/DDBJ databases">
        <title>High titer production of polyol ester of fatty acids by Rhodotorula paludigena BS15 towards product separation-free biomass refinery.</title>
        <authorList>
            <person name="Mano J."/>
            <person name="Ono H."/>
            <person name="Tanaka T."/>
            <person name="Naito K."/>
            <person name="Sushida H."/>
            <person name="Ike M."/>
            <person name="Tokuyasu K."/>
            <person name="Kitaoka M."/>
        </authorList>
    </citation>
    <scope>NUCLEOTIDE SEQUENCE [LARGE SCALE GENOMIC DNA]</scope>
    <source>
        <strain evidence="6 7">BS15</strain>
    </source>
</reference>
<protein>
    <recommendedName>
        <fullName evidence="5">Zinc finger PHD-type domain-containing protein</fullName>
    </recommendedName>
</protein>
<evidence type="ECO:0000313" key="7">
    <source>
        <dbReference type="Proteomes" id="UP001342314"/>
    </source>
</evidence>
<evidence type="ECO:0000313" key="6">
    <source>
        <dbReference type="EMBL" id="GJN92457.1"/>
    </source>
</evidence>
<evidence type="ECO:0000256" key="1">
    <source>
        <dbReference type="ARBA" id="ARBA00022723"/>
    </source>
</evidence>
<dbReference type="SMART" id="SM00249">
    <property type="entry name" value="PHD"/>
    <property type="match status" value="1"/>
</dbReference>
<feature type="compositionally biased region" description="Low complexity" evidence="4">
    <location>
        <begin position="936"/>
        <end position="945"/>
    </location>
</feature>
<proteinExistence type="predicted"/>
<feature type="compositionally biased region" description="Pro residues" evidence="4">
    <location>
        <begin position="428"/>
        <end position="437"/>
    </location>
</feature>
<keyword evidence="1" id="KW-0479">Metal-binding</keyword>
<feature type="region of interest" description="Disordered" evidence="4">
    <location>
        <begin position="933"/>
        <end position="1006"/>
    </location>
</feature>
<dbReference type="EMBL" id="BQKY01000011">
    <property type="protein sequence ID" value="GJN92457.1"/>
    <property type="molecule type" value="Genomic_DNA"/>
</dbReference>
<feature type="domain" description="Zinc finger PHD-type" evidence="5">
    <location>
        <begin position="620"/>
        <end position="666"/>
    </location>
</feature>
<accession>A0AAV5GSW3</accession>
<feature type="compositionally biased region" description="Acidic residues" evidence="4">
    <location>
        <begin position="106"/>
        <end position="124"/>
    </location>
</feature>
<feature type="region of interest" description="Disordered" evidence="4">
    <location>
        <begin position="408"/>
        <end position="510"/>
    </location>
</feature>
<keyword evidence="2" id="KW-0863">Zinc-finger</keyword>
<feature type="region of interest" description="Disordered" evidence="4">
    <location>
        <begin position="1"/>
        <end position="187"/>
    </location>
</feature>
<feature type="compositionally biased region" description="Low complexity" evidence="4">
    <location>
        <begin position="310"/>
        <end position="323"/>
    </location>
</feature>
<feature type="region of interest" description="Disordered" evidence="4">
    <location>
        <begin position="288"/>
        <end position="380"/>
    </location>
</feature>
<feature type="compositionally biased region" description="Polar residues" evidence="4">
    <location>
        <begin position="1"/>
        <end position="11"/>
    </location>
</feature>
<dbReference type="SUPFAM" id="SSF57903">
    <property type="entry name" value="FYVE/PHD zinc finger"/>
    <property type="match status" value="1"/>
</dbReference>
<organism evidence="6 7">
    <name type="scientific">Rhodotorula paludigena</name>
    <dbReference type="NCBI Taxonomy" id="86838"/>
    <lineage>
        <taxon>Eukaryota</taxon>
        <taxon>Fungi</taxon>
        <taxon>Dikarya</taxon>
        <taxon>Basidiomycota</taxon>
        <taxon>Pucciniomycotina</taxon>
        <taxon>Microbotryomycetes</taxon>
        <taxon>Sporidiobolales</taxon>
        <taxon>Sporidiobolaceae</taxon>
        <taxon>Rhodotorula</taxon>
    </lineage>
</organism>
<feature type="region of interest" description="Disordered" evidence="4">
    <location>
        <begin position="879"/>
        <end position="900"/>
    </location>
</feature>
<feature type="compositionally biased region" description="Polar residues" evidence="4">
    <location>
        <begin position="472"/>
        <end position="488"/>
    </location>
</feature>
<sequence>MTALETRSQASAALAQPRPRRERQTRLQEHLRTVKPGSRSSSPAGKKPVSSGSSSASKTLPRSLASAAAPSARRSEAVAAEQPSSSGRPKRRAAAKVVMQEAELSSSDEDDEDEAADPADDVAEEAPKASKRSPVRSKKRASVESEDDELAPSLTPNGRTTGRKSPVRHQSSPSAPASTPSKKRVREPSDLGLNVGAMNAAEVQHRLAYEKTELMARLAQHGIVPQPDILDRALDRMSRSNVQFTVEAFLRTLSTLNTNASPVQRPTLPHLTVSVPPPAKKVTFSTLELPSTPSSTAGSLYQSPPPPKPAVASQPVAPPMHLLPSPPPFGTDARARPPPSALHATRMASFPSRSHSMPSLPTLNTTLPTPPLTASSPTTAAPGAVPGLVATSVAGMGRVALSRRNMFSSLGPDSMQQALSSPVDAPSPARPSVPPMTPTELSTPQSNLLPAFGFSAGPSPEKRADARPSLARNVSSAASLTNRMSKLQSWLAEDDDPSSDEDEDKRGAGGSVAAEAMLKAKVASSAASSPIKPSFDTEMQLVDAPASDDEREPRVQGGLGGKSVQVLRQSHHRQQLEQQQLHQQSRQAKQQAAVEDPQQGMTTRASTRAAAKGKGKALVECICGKDAEGHHAAARCSECDVAFHLACLSVVSAALLPDAWTCVRCADVVTDDAQDVNPVEPNVQTTPRIQNKRVRIGTNSTPHIYQEPTFVASTPVSAPRGNNFSHCADMALAPSPTQSPIRRFASTTIAPPTSPIPSASKLPIPVTPKFGEATIRAPGDYSPTSPQNYRTRAGRTRMVSGGAFLGSEWMNAWDGQAYPDDSAAPSAVAASGSGGLSALVDDEWQLPSWSDVTMTPSRALSSSTPGSAASSAVWDTPFARSSHARRPSNGFAPVTTPHHLRTPSQDFLAALDRDAAASMQQHSAPSHVFAQRLFGSDSPSSHPSSALFDPQQHQHHAFSSHGGRPPSPLNPRRNLPHSQSFHGAAHPHGHQRKVSLGDGLANPWHSTDLASSAMKATQSAPGGRLPPPQIQHHHVAPAASMHAPLYHHQPAQHPALVEQQMLDDLLV</sequence>
<feature type="compositionally biased region" description="Acidic residues" evidence="4">
    <location>
        <begin position="492"/>
        <end position="503"/>
    </location>
</feature>
<gene>
    <name evidence="6" type="ORF">Rhopal_005487-T1</name>
</gene>
<feature type="region of interest" description="Disordered" evidence="4">
    <location>
        <begin position="567"/>
        <end position="604"/>
    </location>
</feature>
<evidence type="ECO:0000256" key="2">
    <source>
        <dbReference type="ARBA" id="ARBA00022771"/>
    </source>
</evidence>
<feature type="compositionally biased region" description="Low complexity" evidence="4">
    <location>
        <begin position="171"/>
        <end position="180"/>
    </location>
</feature>
<feature type="region of interest" description="Disordered" evidence="4">
    <location>
        <begin position="1012"/>
        <end position="1031"/>
    </location>
</feature>
<dbReference type="Proteomes" id="UP001342314">
    <property type="component" value="Unassembled WGS sequence"/>
</dbReference>
<keyword evidence="7" id="KW-1185">Reference proteome</keyword>
<dbReference type="InterPro" id="IPR001965">
    <property type="entry name" value="Znf_PHD"/>
</dbReference>
<feature type="compositionally biased region" description="Basic residues" evidence="4">
    <location>
        <begin position="129"/>
        <end position="140"/>
    </location>
</feature>
<keyword evidence="3" id="KW-0862">Zinc</keyword>
<dbReference type="CDD" id="cd15489">
    <property type="entry name" value="PHD_SF"/>
    <property type="match status" value="1"/>
</dbReference>
<name>A0AAV5GSW3_9BASI</name>
<feature type="compositionally biased region" description="Low complexity" evidence="4">
    <location>
        <begin position="358"/>
        <end position="380"/>
    </location>
</feature>
<dbReference type="GO" id="GO:0008270">
    <property type="term" value="F:zinc ion binding"/>
    <property type="evidence" value="ECO:0007669"/>
    <property type="project" value="UniProtKB-KW"/>
</dbReference>